<evidence type="ECO:0000313" key="3">
    <source>
        <dbReference type="EMBL" id="EWZ28642.1"/>
    </source>
</evidence>
<reference evidence="3" key="1">
    <citation type="submission" date="2011-06" db="EMBL/GenBank/DDBJ databases">
        <title>The Genome Sequence of Fusarium oxysporum Fo47.</title>
        <authorList>
            <consortium name="The Broad Institute Genome Sequencing Platform"/>
            <person name="Ma L.-J."/>
            <person name="Gale L.R."/>
            <person name="Schwartz D.C."/>
            <person name="Zhou S."/>
            <person name="Corby-Kistler H."/>
            <person name="Young S.K."/>
            <person name="Zeng Q."/>
            <person name="Gargeya S."/>
            <person name="Fitzgerald M."/>
            <person name="Haas B."/>
            <person name="Abouelleil A."/>
            <person name="Alvarado L."/>
            <person name="Arachchi H.M."/>
            <person name="Berlin A."/>
            <person name="Brown A."/>
            <person name="Chapman S.B."/>
            <person name="Chen Z."/>
            <person name="Dunbar C."/>
            <person name="Freedman E."/>
            <person name="Gearin G."/>
            <person name="Gellesch M."/>
            <person name="Goldberg J."/>
            <person name="Griggs A."/>
            <person name="Gujja S."/>
            <person name="Heiman D."/>
            <person name="Howarth C."/>
            <person name="Larson L."/>
            <person name="Lui A."/>
            <person name="MacDonald P.J.P."/>
            <person name="Mehta T."/>
            <person name="Montmayeur A."/>
            <person name="Murphy C."/>
            <person name="Neiman D."/>
            <person name="Pearson M."/>
            <person name="Priest M."/>
            <person name="Roberts A."/>
            <person name="Saif S."/>
            <person name="Shea T."/>
            <person name="Shenoy N."/>
            <person name="Sisk P."/>
            <person name="Stolte C."/>
            <person name="Sykes S."/>
            <person name="Wortman J."/>
            <person name="Nusbaum C."/>
            <person name="Birren B."/>
        </authorList>
    </citation>
    <scope>NUCLEOTIDE SEQUENCE [LARGE SCALE GENOMIC DNA]</scope>
    <source>
        <strain evidence="3">Fo47</strain>
    </source>
</reference>
<dbReference type="Proteomes" id="UP000030766">
    <property type="component" value="Unassembled WGS sequence"/>
</dbReference>
<sequence length="269" mass="29079">MSSAQLEYLNQDVWKDGIFDNKVVFCTGGSGSICSAQVRALVHLGANACIIGRNVEKTRRMAANIATTRLGAEVMVSLQSMCATSKTCKLQRGQCARDLGGIDFVTNYVRYLSSSSKDYSIFEVNLIDTKPVPQSQNQSSPTTESLTLQISVDGSKVVAHCVTPSPDPGSLDHAQTIYCHFSHLGTWKSCRAAVEVKSDAQKDMVAPMPCKVLSVQKDRGDKVEVGDVVMVVESMKMEVSLKASGAGQFQTQWKAGDAVNEGQVLYQVV</sequence>
<dbReference type="Gene3D" id="2.40.50.100">
    <property type="match status" value="1"/>
</dbReference>
<feature type="domain" description="Lipoyl-binding" evidence="2">
    <location>
        <begin position="203"/>
        <end position="266"/>
    </location>
</feature>
<evidence type="ECO:0000259" key="2">
    <source>
        <dbReference type="Pfam" id="PF00364"/>
    </source>
</evidence>
<dbReference type="InterPro" id="IPR050856">
    <property type="entry name" value="Biotin_carboxylase_complex"/>
</dbReference>
<protein>
    <recommendedName>
        <fullName evidence="2">Lipoyl-binding domain-containing protein</fullName>
    </recommendedName>
</protein>
<dbReference type="SUPFAM" id="SSF51735">
    <property type="entry name" value="NAD(P)-binding Rossmann-fold domains"/>
    <property type="match status" value="1"/>
</dbReference>
<dbReference type="Gene3D" id="3.40.50.720">
    <property type="entry name" value="NAD(P)-binding Rossmann-like Domain"/>
    <property type="match status" value="1"/>
</dbReference>
<dbReference type="VEuPathDB" id="FungiDB:FOZG_17647"/>
<keyword evidence="1" id="KW-0092">Biotin</keyword>
<dbReference type="InterPro" id="IPR000089">
    <property type="entry name" value="Biotin_lipoyl"/>
</dbReference>
<dbReference type="HOGENOM" id="CLU_1034560_0_0_1"/>
<gene>
    <name evidence="3" type="ORF">FOZG_17647</name>
</gene>
<accession>W9J9B3</accession>
<dbReference type="Pfam" id="PF00364">
    <property type="entry name" value="Biotin_lipoyl"/>
    <property type="match status" value="1"/>
</dbReference>
<dbReference type="InterPro" id="IPR036291">
    <property type="entry name" value="NAD(P)-bd_dom_sf"/>
</dbReference>
<dbReference type="PANTHER" id="PTHR18866">
    <property type="entry name" value="CARBOXYLASE:PYRUVATE/ACETYL-COA/PROPIONYL-COA CARBOXYLASE"/>
    <property type="match status" value="1"/>
</dbReference>
<reference evidence="3" key="2">
    <citation type="submission" date="2012-06" db="EMBL/GenBank/DDBJ databases">
        <title>Annotation of the Genome Sequence of Fusarium oxysporum Fo47.</title>
        <authorList>
            <consortium name="The Broad Institute Genomics Platform"/>
            <person name="Ma L.-J."/>
            <person name="Corby-Kistler H."/>
            <person name="Broz K."/>
            <person name="Gale L.R."/>
            <person name="Jonkers W."/>
            <person name="O'Donnell K."/>
            <person name="Ploetz R."/>
            <person name="Steinberg C."/>
            <person name="Schwartz D.C."/>
            <person name="VanEtten H."/>
            <person name="Zhou S."/>
            <person name="Young S.K."/>
            <person name="Zeng Q."/>
            <person name="Gargeya S."/>
            <person name="Fitzgerald M."/>
            <person name="Abouelleil A."/>
            <person name="Alvarado L."/>
            <person name="Chapman S.B."/>
            <person name="Gainer-Dewar J."/>
            <person name="Goldberg J."/>
            <person name="Griggs A."/>
            <person name="Gujja S."/>
            <person name="Hansen M."/>
            <person name="Howarth C."/>
            <person name="Imamovic A."/>
            <person name="Ireland A."/>
            <person name="Larimer J."/>
            <person name="McCowan C."/>
            <person name="Murphy C."/>
            <person name="Pearson M."/>
            <person name="Poon T.W."/>
            <person name="Priest M."/>
            <person name="Roberts A."/>
            <person name="Saif S."/>
            <person name="Shea T."/>
            <person name="Sykes S."/>
            <person name="Wortman J."/>
            <person name="Nusbaum C."/>
            <person name="Birren B."/>
        </authorList>
    </citation>
    <scope>NUCLEOTIDE SEQUENCE</scope>
    <source>
        <strain evidence="3">Fo47</strain>
    </source>
</reference>
<dbReference type="InterPro" id="IPR011053">
    <property type="entry name" value="Single_hybrid_motif"/>
</dbReference>
<dbReference type="SUPFAM" id="SSF51230">
    <property type="entry name" value="Single hybrid motif"/>
    <property type="match status" value="1"/>
</dbReference>
<dbReference type="AlphaFoldDB" id="W9J9B3"/>
<dbReference type="PANTHER" id="PTHR18866:SF127">
    <property type="match status" value="1"/>
</dbReference>
<dbReference type="EMBL" id="JH717920">
    <property type="protein sequence ID" value="EWZ28642.1"/>
    <property type="molecule type" value="Genomic_DNA"/>
</dbReference>
<evidence type="ECO:0000256" key="1">
    <source>
        <dbReference type="ARBA" id="ARBA00023267"/>
    </source>
</evidence>
<proteinExistence type="predicted"/>
<organism evidence="3">
    <name type="scientific">Fusarium oxysporum Fo47</name>
    <dbReference type="NCBI Taxonomy" id="660027"/>
    <lineage>
        <taxon>Eukaryota</taxon>
        <taxon>Fungi</taxon>
        <taxon>Dikarya</taxon>
        <taxon>Ascomycota</taxon>
        <taxon>Pezizomycotina</taxon>
        <taxon>Sordariomycetes</taxon>
        <taxon>Hypocreomycetidae</taxon>
        <taxon>Hypocreales</taxon>
        <taxon>Nectriaceae</taxon>
        <taxon>Fusarium</taxon>
        <taxon>Fusarium oxysporum species complex</taxon>
    </lineage>
</organism>
<name>W9J9B3_FUSOX</name>